<dbReference type="Proteomes" id="UP000636479">
    <property type="component" value="Unassembled WGS sequence"/>
</dbReference>
<accession>A0A8H6T511</accession>
<dbReference type="AlphaFoldDB" id="A0A8H6T511"/>
<protein>
    <submittedName>
        <fullName evidence="2">Uncharacterized protein</fullName>
    </submittedName>
</protein>
<dbReference type="RefSeq" id="XP_037223986.1">
    <property type="nucleotide sequence ID" value="XM_037358891.1"/>
</dbReference>
<evidence type="ECO:0000256" key="1">
    <source>
        <dbReference type="SAM" id="Phobius"/>
    </source>
</evidence>
<keyword evidence="3" id="KW-1185">Reference proteome</keyword>
<keyword evidence="1" id="KW-1133">Transmembrane helix</keyword>
<feature type="transmembrane region" description="Helical" evidence="1">
    <location>
        <begin position="145"/>
        <end position="164"/>
    </location>
</feature>
<dbReference type="GeneID" id="59341407"/>
<reference evidence="2" key="1">
    <citation type="submission" date="2020-05" db="EMBL/GenBank/DDBJ databases">
        <title>Mycena genomes resolve the evolution of fungal bioluminescence.</title>
        <authorList>
            <person name="Tsai I.J."/>
        </authorList>
    </citation>
    <scope>NUCLEOTIDE SEQUENCE</scope>
    <source>
        <strain evidence="2">171206Taipei</strain>
    </source>
</reference>
<sequence length="326" mass="35486">MTKLPSRFNSLSLVRSPSLGLLHVAHAARHLPALLTAFVLQGGLEGPSHPSRHDPPFAVHLVLELVKLAATAGWLYVQEKWVAKSKAKNEEPLVLQARGEEETTAVESVWGRRQKWVVGALVGGLFFVHHLLLQARTAYSNQVTLNIVDALPILFIILHQFVPLRKGTPLTHITSALLQIVALCLLAAVSSLFSLAPFVLYTLNADFHRLNRFIFLSSSVTAFIGVVAYPAKNTNLPTPLAAPRLGSRICRRATDRLWYHNSEWDARGGDGGHEKGGTGCAARGTVVKKVVKIGNDNSRQSKKNRIIGKLGVPSSSLRNTSALSGF</sequence>
<evidence type="ECO:0000313" key="3">
    <source>
        <dbReference type="Proteomes" id="UP000636479"/>
    </source>
</evidence>
<feature type="transmembrane region" description="Helical" evidence="1">
    <location>
        <begin position="176"/>
        <end position="201"/>
    </location>
</feature>
<feature type="transmembrane region" description="Helical" evidence="1">
    <location>
        <begin position="213"/>
        <end position="231"/>
    </location>
</feature>
<proteinExistence type="predicted"/>
<comment type="caution">
    <text evidence="2">The sequence shown here is derived from an EMBL/GenBank/DDBJ whole genome shotgun (WGS) entry which is preliminary data.</text>
</comment>
<name>A0A8H6T511_9AGAR</name>
<organism evidence="2 3">
    <name type="scientific">Mycena indigotica</name>
    <dbReference type="NCBI Taxonomy" id="2126181"/>
    <lineage>
        <taxon>Eukaryota</taxon>
        <taxon>Fungi</taxon>
        <taxon>Dikarya</taxon>
        <taxon>Basidiomycota</taxon>
        <taxon>Agaricomycotina</taxon>
        <taxon>Agaricomycetes</taxon>
        <taxon>Agaricomycetidae</taxon>
        <taxon>Agaricales</taxon>
        <taxon>Marasmiineae</taxon>
        <taxon>Mycenaceae</taxon>
        <taxon>Mycena</taxon>
    </lineage>
</organism>
<gene>
    <name evidence="2" type="ORF">MIND_00198700</name>
</gene>
<dbReference type="EMBL" id="JACAZF010000002">
    <property type="protein sequence ID" value="KAF7311878.1"/>
    <property type="molecule type" value="Genomic_DNA"/>
</dbReference>
<keyword evidence="1" id="KW-0472">Membrane</keyword>
<feature type="transmembrane region" description="Helical" evidence="1">
    <location>
        <begin position="116"/>
        <end position="133"/>
    </location>
</feature>
<evidence type="ECO:0000313" key="2">
    <source>
        <dbReference type="EMBL" id="KAF7311878.1"/>
    </source>
</evidence>
<keyword evidence="1" id="KW-0812">Transmembrane</keyword>